<reference evidence="2 3" key="1">
    <citation type="submission" date="2018-02" db="EMBL/GenBank/DDBJ databases">
        <title>Draft genome sequencing of Pseudomonas frederiksbergensis 11-D3.</title>
        <authorList>
            <person name="Zheng B.-X."/>
        </authorList>
    </citation>
    <scope>NUCLEOTIDE SEQUENCE [LARGE SCALE GENOMIC DNA]</scope>
    <source>
        <strain evidence="2 3">11-D3</strain>
    </source>
</reference>
<proteinExistence type="predicted"/>
<evidence type="ECO:0000256" key="1">
    <source>
        <dbReference type="SAM" id="MobiDB-lite"/>
    </source>
</evidence>
<organism evidence="2 3">
    <name type="scientific">Pseudomonas frederiksbergensis</name>
    <dbReference type="NCBI Taxonomy" id="104087"/>
    <lineage>
        <taxon>Bacteria</taxon>
        <taxon>Pseudomonadati</taxon>
        <taxon>Pseudomonadota</taxon>
        <taxon>Gammaproteobacteria</taxon>
        <taxon>Pseudomonadales</taxon>
        <taxon>Pseudomonadaceae</taxon>
        <taxon>Pseudomonas</taxon>
    </lineage>
</organism>
<gene>
    <name evidence="2" type="ORF">C5612_29270</name>
</gene>
<sequence>MEMPQTSTMQSPWRGGLPPFDCEAVAKTCIRGASVSMGAASRPNGGKPPRHRSIRNQWPLPECPPAWPAPLPGPLPASPFLPPSTS</sequence>
<evidence type="ECO:0000313" key="3">
    <source>
        <dbReference type="Proteomes" id="UP000239687"/>
    </source>
</evidence>
<comment type="caution">
    <text evidence="2">The sequence shown here is derived from an EMBL/GenBank/DDBJ whole genome shotgun (WGS) entry which is preliminary data.</text>
</comment>
<dbReference type="Proteomes" id="UP000239687">
    <property type="component" value="Unassembled WGS sequence"/>
</dbReference>
<feature type="region of interest" description="Disordered" evidence="1">
    <location>
        <begin position="36"/>
        <end position="86"/>
    </location>
</feature>
<feature type="compositionally biased region" description="Pro residues" evidence="1">
    <location>
        <begin position="61"/>
        <end position="86"/>
    </location>
</feature>
<dbReference type="EMBL" id="PUIN01000021">
    <property type="protein sequence ID" value="PQO97542.1"/>
    <property type="molecule type" value="Genomic_DNA"/>
</dbReference>
<name>A0A2S8H625_9PSED</name>
<protein>
    <submittedName>
        <fullName evidence="2">Uncharacterized protein</fullName>
    </submittedName>
</protein>
<evidence type="ECO:0000313" key="2">
    <source>
        <dbReference type="EMBL" id="PQO97542.1"/>
    </source>
</evidence>
<accession>A0A2S8H625</accession>
<dbReference type="AlphaFoldDB" id="A0A2S8H625"/>